<gene>
    <name evidence="2" type="ORF">LSINAPIS_LOCUS807</name>
</gene>
<organism evidence="2 3">
    <name type="scientific">Leptidea sinapis</name>
    <dbReference type="NCBI Taxonomy" id="189913"/>
    <lineage>
        <taxon>Eukaryota</taxon>
        <taxon>Metazoa</taxon>
        <taxon>Ecdysozoa</taxon>
        <taxon>Arthropoda</taxon>
        <taxon>Hexapoda</taxon>
        <taxon>Insecta</taxon>
        <taxon>Pterygota</taxon>
        <taxon>Neoptera</taxon>
        <taxon>Endopterygota</taxon>
        <taxon>Lepidoptera</taxon>
        <taxon>Glossata</taxon>
        <taxon>Ditrysia</taxon>
        <taxon>Papilionoidea</taxon>
        <taxon>Pieridae</taxon>
        <taxon>Dismorphiinae</taxon>
        <taxon>Leptidea</taxon>
    </lineage>
</organism>
<sequence length="131" mass="15331">MQDEFTEWENTYLWVSSKTVVKLCKTIKDKPLSSVFFDNWITSLELVYYLRNEYGILSLGTIRKDRMRVSDMIKDKDLKKKGRGSHAMMTDNKNKITIVKWVDNDCVDLVSSYCGVEPVGTISRYDKEKKE</sequence>
<evidence type="ECO:0000259" key="1">
    <source>
        <dbReference type="Pfam" id="PF13843"/>
    </source>
</evidence>
<dbReference type="Proteomes" id="UP000324832">
    <property type="component" value="Unassembled WGS sequence"/>
</dbReference>
<dbReference type="PANTHER" id="PTHR47272">
    <property type="entry name" value="DDE_TNP_1_7 DOMAIN-CONTAINING PROTEIN"/>
    <property type="match status" value="1"/>
</dbReference>
<dbReference type="Pfam" id="PF13843">
    <property type="entry name" value="DDE_Tnp_1_7"/>
    <property type="match status" value="1"/>
</dbReference>
<keyword evidence="3" id="KW-1185">Reference proteome</keyword>
<dbReference type="PANTHER" id="PTHR47272:SF1">
    <property type="entry name" value="PIGGYBAC TRANSPOSABLE ELEMENT-DERIVED PROTEIN 3-LIKE"/>
    <property type="match status" value="1"/>
</dbReference>
<evidence type="ECO:0000313" key="2">
    <source>
        <dbReference type="EMBL" id="VVC87113.1"/>
    </source>
</evidence>
<protein>
    <recommendedName>
        <fullName evidence="1">PiggyBac transposable element-derived protein domain-containing protein</fullName>
    </recommendedName>
</protein>
<accession>A0A5E4PP52</accession>
<dbReference type="EMBL" id="FZQP02000077">
    <property type="protein sequence ID" value="VVC87113.1"/>
    <property type="molecule type" value="Genomic_DNA"/>
</dbReference>
<proteinExistence type="predicted"/>
<feature type="domain" description="PiggyBac transposable element-derived protein" evidence="1">
    <location>
        <begin position="16"/>
        <end position="117"/>
    </location>
</feature>
<reference evidence="2 3" key="1">
    <citation type="submission" date="2017-07" db="EMBL/GenBank/DDBJ databases">
        <authorList>
            <person name="Talla V."/>
            <person name="Backstrom N."/>
        </authorList>
    </citation>
    <scope>NUCLEOTIDE SEQUENCE [LARGE SCALE GENOMIC DNA]</scope>
</reference>
<dbReference type="AlphaFoldDB" id="A0A5E4PP52"/>
<dbReference type="InterPro" id="IPR029526">
    <property type="entry name" value="PGBD"/>
</dbReference>
<evidence type="ECO:0000313" key="3">
    <source>
        <dbReference type="Proteomes" id="UP000324832"/>
    </source>
</evidence>
<name>A0A5E4PP52_9NEOP</name>